<reference evidence="1" key="2">
    <citation type="submission" date="2024-04" db="UniProtKB">
        <authorList>
            <consortium name="Ensembl"/>
        </authorList>
    </citation>
    <scope>IDENTIFICATION</scope>
</reference>
<proteinExistence type="predicted"/>
<reference evidence="1" key="1">
    <citation type="submission" date="2006-01" db="EMBL/GenBank/DDBJ databases">
        <authorList>
            <person name="Lindblad-Toh K."/>
            <person name="Mauceli E."/>
            <person name="Grabherr M."/>
            <person name="Chang J.L."/>
            <person name="Lander E.S."/>
        </authorList>
    </citation>
    <scope>NUCLEOTIDE SEQUENCE [LARGE SCALE GENOMIC DNA]</scope>
</reference>
<evidence type="ECO:0000313" key="1">
    <source>
        <dbReference type="Ensembl" id="ENSGACP00000004102.1"/>
    </source>
</evidence>
<dbReference type="STRING" id="69293.ENSGACP00000004102"/>
<dbReference type="InParanoid" id="G3NFK0"/>
<protein>
    <submittedName>
        <fullName evidence="1">Uncharacterized protein</fullName>
    </submittedName>
</protein>
<dbReference type="AlphaFoldDB" id="G3NFK0"/>
<dbReference type="Bgee" id="ENSGACG00000003134">
    <property type="expression patterns" value="Expressed in diencephalon and 9 other cell types or tissues"/>
</dbReference>
<name>G3NFK0_GASAC</name>
<sequence>YCFDNRFNILIKNSFPPTLKDLIRTSCCFTLQNKRPPRHFLPFAGYSVTSSDRALLLSVSSSKNLANIEIGGVGRHSSASTSCLRPTSFIL</sequence>
<accession>G3NFK0</accession>
<organism evidence="1">
    <name type="scientific">Gasterosteus aculeatus</name>
    <name type="common">Three-spined stickleback</name>
    <dbReference type="NCBI Taxonomy" id="69293"/>
    <lineage>
        <taxon>Eukaryota</taxon>
        <taxon>Metazoa</taxon>
        <taxon>Chordata</taxon>
        <taxon>Craniata</taxon>
        <taxon>Vertebrata</taxon>
        <taxon>Euteleostomi</taxon>
        <taxon>Actinopterygii</taxon>
        <taxon>Neopterygii</taxon>
        <taxon>Teleostei</taxon>
        <taxon>Neoteleostei</taxon>
        <taxon>Acanthomorphata</taxon>
        <taxon>Eupercaria</taxon>
        <taxon>Perciformes</taxon>
        <taxon>Cottioidei</taxon>
        <taxon>Gasterosteales</taxon>
        <taxon>Gasterosteidae</taxon>
        <taxon>Gasterosteus</taxon>
    </lineage>
</organism>
<dbReference type="Ensembl" id="ENSGACT00000004116.1">
    <property type="protein sequence ID" value="ENSGACP00000004102.1"/>
    <property type="gene ID" value="ENSGACG00000003134.1"/>
</dbReference>